<dbReference type="Pfam" id="PF00593">
    <property type="entry name" value="TonB_dep_Rec_b-barrel"/>
    <property type="match status" value="1"/>
</dbReference>
<evidence type="ECO:0000256" key="8">
    <source>
        <dbReference type="PROSITE-ProRule" id="PRU01360"/>
    </source>
</evidence>
<dbReference type="InterPro" id="IPR037066">
    <property type="entry name" value="Plug_dom_sf"/>
</dbReference>
<organism evidence="12 13">
    <name type="scientific">Sphingomonas kyeonggiensis</name>
    <dbReference type="NCBI Taxonomy" id="1268553"/>
    <lineage>
        <taxon>Bacteria</taxon>
        <taxon>Pseudomonadati</taxon>
        <taxon>Pseudomonadota</taxon>
        <taxon>Alphaproteobacteria</taxon>
        <taxon>Sphingomonadales</taxon>
        <taxon>Sphingomonadaceae</taxon>
        <taxon>Sphingomonas</taxon>
    </lineage>
</organism>
<gene>
    <name evidence="12" type="ORF">HNP52_003098</name>
</gene>
<dbReference type="Gene3D" id="2.170.130.10">
    <property type="entry name" value="TonB-dependent receptor, plug domain"/>
    <property type="match status" value="1"/>
</dbReference>
<evidence type="ECO:0000256" key="1">
    <source>
        <dbReference type="ARBA" id="ARBA00004571"/>
    </source>
</evidence>
<dbReference type="GO" id="GO:0009279">
    <property type="term" value="C:cell outer membrane"/>
    <property type="evidence" value="ECO:0007669"/>
    <property type="project" value="UniProtKB-SubCell"/>
</dbReference>
<evidence type="ECO:0000313" key="12">
    <source>
        <dbReference type="EMBL" id="MBB4840006.1"/>
    </source>
</evidence>
<dbReference type="AlphaFoldDB" id="A0A7W7K3J6"/>
<dbReference type="Proteomes" id="UP000575241">
    <property type="component" value="Unassembled WGS sequence"/>
</dbReference>
<keyword evidence="13" id="KW-1185">Reference proteome</keyword>
<dbReference type="RefSeq" id="WP_260396176.1">
    <property type="nucleotide sequence ID" value="NZ_JACHLN010000003.1"/>
</dbReference>
<keyword evidence="4 8" id="KW-0812">Transmembrane</keyword>
<protein>
    <submittedName>
        <fullName evidence="12">Iron complex outermembrane receptor protein</fullName>
    </submittedName>
</protein>
<name>A0A7W7K3J6_9SPHN</name>
<reference evidence="12 13" key="1">
    <citation type="submission" date="2020-08" db="EMBL/GenBank/DDBJ databases">
        <title>Functional genomics of gut bacteria from endangered species of beetles.</title>
        <authorList>
            <person name="Carlos-Shanley C."/>
        </authorList>
    </citation>
    <scope>NUCLEOTIDE SEQUENCE [LARGE SCALE GENOMIC DNA]</scope>
    <source>
        <strain evidence="12 13">S00224</strain>
    </source>
</reference>
<dbReference type="EMBL" id="JACHLN010000003">
    <property type="protein sequence ID" value="MBB4840006.1"/>
    <property type="molecule type" value="Genomic_DNA"/>
</dbReference>
<dbReference type="PANTHER" id="PTHR47234:SF3">
    <property type="entry name" value="SECRETIN_TONB SHORT N-TERMINAL DOMAIN-CONTAINING PROTEIN"/>
    <property type="match status" value="1"/>
</dbReference>
<evidence type="ECO:0000256" key="4">
    <source>
        <dbReference type="ARBA" id="ARBA00022692"/>
    </source>
</evidence>
<keyword evidence="2 8" id="KW-0813">Transport</keyword>
<evidence type="ECO:0000256" key="2">
    <source>
        <dbReference type="ARBA" id="ARBA00022448"/>
    </source>
</evidence>
<evidence type="ECO:0000259" key="11">
    <source>
        <dbReference type="Pfam" id="PF07715"/>
    </source>
</evidence>
<feature type="domain" description="TonB-dependent receptor plug" evidence="11">
    <location>
        <begin position="34"/>
        <end position="157"/>
    </location>
</feature>
<dbReference type="SUPFAM" id="SSF56935">
    <property type="entry name" value="Porins"/>
    <property type="match status" value="1"/>
</dbReference>
<dbReference type="Pfam" id="PF07715">
    <property type="entry name" value="Plug"/>
    <property type="match status" value="1"/>
</dbReference>
<dbReference type="InterPro" id="IPR039426">
    <property type="entry name" value="TonB-dep_rcpt-like"/>
</dbReference>
<evidence type="ECO:0000256" key="5">
    <source>
        <dbReference type="ARBA" id="ARBA00023077"/>
    </source>
</evidence>
<dbReference type="PANTHER" id="PTHR47234">
    <property type="match status" value="1"/>
</dbReference>
<dbReference type="InterPro" id="IPR012910">
    <property type="entry name" value="Plug_dom"/>
</dbReference>
<proteinExistence type="inferred from homology"/>
<feature type="domain" description="TonB-dependent receptor-like beta-barrel" evidence="10">
    <location>
        <begin position="370"/>
        <end position="799"/>
    </location>
</feature>
<keyword evidence="5 9" id="KW-0798">TonB box</keyword>
<evidence type="ECO:0000256" key="7">
    <source>
        <dbReference type="ARBA" id="ARBA00023237"/>
    </source>
</evidence>
<evidence type="ECO:0000256" key="3">
    <source>
        <dbReference type="ARBA" id="ARBA00022452"/>
    </source>
</evidence>
<comment type="subcellular location">
    <subcellularLocation>
        <location evidence="1 8">Cell outer membrane</location>
        <topology evidence="1 8">Multi-pass membrane protein</topology>
    </subcellularLocation>
</comment>
<comment type="caution">
    <text evidence="12">The sequence shown here is derived from an EMBL/GenBank/DDBJ whole genome shotgun (WGS) entry which is preliminary data.</text>
</comment>
<accession>A0A7W7K3J6</accession>
<evidence type="ECO:0000256" key="6">
    <source>
        <dbReference type="ARBA" id="ARBA00023136"/>
    </source>
</evidence>
<dbReference type="InterPro" id="IPR036942">
    <property type="entry name" value="Beta-barrel_TonB_sf"/>
</dbReference>
<evidence type="ECO:0000313" key="13">
    <source>
        <dbReference type="Proteomes" id="UP000575241"/>
    </source>
</evidence>
<dbReference type="PROSITE" id="PS52016">
    <property type="entry name" value="TONB_DEPENDENT_REC_3"/>
    <property type="match status" value="1"/>
</dbReference>
<evidence type="ECO:0000256" key="9">
    <source>
        <dbReference type="RuleBase" id="RU003357"/>
    </source>
</evidence>
<keyword evidence="12" id="KW-0675">Receptor</keyword>
<dbReference type="Gene3D" id="2.40.170.20">
    <property type="entry name" value="TonB-dependent receptor, beta-barrel domain"/>
    <property type="match status" value="1"/>
</dbReference>
<comment type="similarity">
    <text evidence="8 9">Belongs to the TonB-dependent receptor family.</text>
</comment>
<evidence type="ECO:0000259" key="10">
    <source>
        <dbReference type="Pfam" id="PF00593"/>
    </source>
</evidence>
<keyword evidence="3 8" id="KW-1134">Transmembrane beta strand</keyword>
<keyword evidence="7 8" id="KW-0998">Cell outer membrane</keyword>
<keyword evidence="6 8" id="KW-0472">Membrane</keyword>
<sequence length="850" mass="90813">MTDVAAAQESTTTSEPTGEIVVIGTRRTDRTLTTSASPVDVISAAELTAQPAANMIDAVKNVVPSFYAGQNSISDASTFVRSPSLRGLPGDQVLVMLNGKRYNRSALVQVYAGSDTGLGRGSQGPDISAIPSLAISNLQVLREGATAQYGSDAIAGVLNYGLKEGSGFEVVARAGQYYAGDGESYQIAGNIGLAGAIGFINLTGEYDDDAQTSRGVTRPSAANFAMNFPALASQLPNYPLPAQIWGTSPSHGYKLLLNSALNVTDESKLYFFANFAKIHANQSFNYRPSVTSTAVDSAGVVRTQGANALFNNTFYLTPCPTGNATCPAGSFVVDSNVFRFSQLYPAGFTPRFVGETEEIYGTLGYKGETESGFRYDLSGSWARNTLTLSMYSSLNASYGPRTQTSFAFGKLIQEEANLNADFSYPVDIGLASPLTFSAGGEFRKETYEQTAGDVQSYGAGPYAVAQRLYTQTAPGVYTFTGTSNAQGVGASGYAGTSPAAAGRFSQKSYGAYIDLETDITDALSVGAAGRYEHYDTFGDAWVWKINGIYKFADAFSVRGSIGTGFHAPSPGQSNDAIITTSFVAGTAVQVGTYPVNTAIAQYYGATTLDPEKSTNYGLGFILTPDKDLSFTVDAYQIDVKNRIGITQNYTVTAADVTAQPSLIAVGVGGQVNFFTNGFDTRTRGIDVVGTWKTVLSEAELNFSLAYNYNKSEITKYNPKVIGPNQIIDAEHLAPNHRVVFVASWSLDGLSFNVRENYYGSWKSAQDYGPGQTFGDKFVTDLDVSYTFAEHYTITIGAQNFTDERPDRLTAASVPIYPITGGTSDGQVYPRNGGPFGFNGGFYYARLRIKY</sequence>
<dbReference type="InterPro" id="IPR000531">
    <property type="entry name" value="Beta-barrel_TonB"/>
</dbReference>